<proteinExistence type="predicted"/>
<dbReference type="SUPFAM" id="SSF57997">
    <property type="entry name" value="Tropomyosin"/>
    <property type="match status" value="1"/>
</dbReference>
<feature type="compositionally biased region" description="Low complexity" evidence="3">
    <location>
        <begin position="297"/>
        <end position="316"/>
    </location>
</feature>
<name>A0A182P9R9_9DIPT</name>
<evidence type="ECO:0000313" key="5">
    <source>
        <dbReference type="Proteomes" id="UP000075885"/>
    </source>
</evidence>
<feature type="compositionally biased region" description="Basic residues" evidence="3">
    <location>
        <begin position="261"/>
        <end position="271"/>
    </location>
</feature>
<feature type="compositionally biased region" description="Gly residues" evidence="3">
    <location>
        <begin position="135"/>
        <end position="145"/>
    </location>
</feature>
<evidence type="ECO:0000256" key="2">
    <source>
        <dbReference type="SAM" id="Coils"/>
    </source>
</evidence>
<organism evidence="4 5">
    <name type="scientific">Anopheles epiroticus</name>
    <dbReference type="NCBI Taxonomy" id="199890"/>
    <lineage>
        <taxon>Eukaryota</taxon>
        <taxon>Metazoa</taxon>
        <taxon>Ecdysozoa</taxon>
        <taxon>Arthropoda</taxon>
        <taxon>Hexapoda</taxon>
        <taxon>Insecta</taxon>
        <taxon>Pterygota</taxon>
        <taxon>Neoptera</taxon>
        <taxon>Endopterygota</taxon>
        <taxon>Diptera</taxon>
        <taxon>Nematocera</taxon>
        <taxon>Culicoidea</taxon>
        <taxon>Culicidae</taxon>
        <taxon>Anophelinae</taxon>
        <taxon>Anopheles</taxon>
    </lineage>
</organism>
<feature type="compositionally biased region" description="Low complexity" evidence="3">
    <location>
        <begin position="420"/>
        <end position="437"/>
    </location>
</feature>
<dbReference type="EnsemblMetazoa" id="AEPI003673-RA">
    <property type="protein sequence ID" value="AEPI003673-PA"/>
    <property type="gene ID" value="AEPI003673"/>
</dbReference>
<dbReference type="Pfam" id="PF00261">
    <property type="entry name" value="Tropomyosin"/>
    <property type="match status" value="1"/>
</dbReference>
<sequence>MDAIKKKMQAMKLEKDNALDRALLCEQQARDANLRAEKAEEEARQLQKKIQAIENDLDQTQETLMAVNTKLEEKEKALQNVSTRFLGAMVGIISYGNRKRKPDCCSRPKQSRPGGSGGGNGGQRKKRQSRRTRGPAGGGGGGGGGRGRRRRRSSEIVRRLPKHAEARMRLEIMDRTRCEVDALSKSKKRPTNGFRTSILNLVDSTFDAKLWDPVGEPADIFVAANKQDVVNGAAGGGGGGSVVGASIMCENNSGPGPGTGGRKRGHQHHPRFGGTRHSTVPAEDVIAALRGAFDGGSNSLSSSSLSSSASSLNVSISGGGGSDKAVTGNDGNGNNTSNNSNPLATETAKRADDNDAELLDEYEIAIDATAPATADIVNSNIEQQQQQQQQHSNITALGAARWSGEPSKENTPEPEQDVLNNNRRSIISSGSNRSSVSPKNVIPLDETVDTDGRPLPVGPPSRTTEPADDEDSIELKLDQITSGKELVQQISKKLKRSKRSPQSDDTPPASGKKKSSSTGKKSSSKTSTSGGSTGADGGKRKKSKSSAAAAAAAAALEQRASGDGAPCDLDAVIGGILGAAEYGGGGLAGGDYKEPTNDENDPDVAEWAKLRCTSERTEVIAEREHRRQKRCADYPGLAFGRSIFSSDTMMKFNIIRNELHNIMKTQLKRVNIFFYV</sequence>
<dbReference type="Proteomes" id="UP000075885">
    <property type="component" value="Unassembled WGS sequence"/>
</dbReference>
<keyword evidence="1 2" id="KW-0175">Coiled coil</keyword>
<feature type="region of interest" description="Disordered" evidence="3">
    <location>
        <begin position="252"/>
        <end position="279"/>
    </location>
</feature>
<feature type="compositionally biased region" description="Basic residues" evidence="3">
    <location>
        <begin position="123"/>
        <end position="133"/>
    </location>
</feature>
<feature type="region of interest" description="Disordered" evidence="3">
    <location>
        <begin position="98"/>
        <end position="162"/>
    </location>
</feature>
<dbReference type="VEuPathDB" id="VectorBase:AEPI003673"/>
<protein>
    <recommendedName>
        <fullName evidence="6">Tropomyosin</fullName>
    </recommendedName>
</protein>
<keyword evidence="5" id="KW-1185">Reference proteome</keyword>
<evidence type="ECO:0000256" key="3">
    <source>
        <dbReference type="SAM" id="MobiDB-lite"/>
    </source>
</evidence>
<feature type="compositionally biased region" description="Low complexity" evidence="3">
    <location>
        <begin position="327"/>
        <end position="341"/>
    </location>
</feature>
<reference evidence="5" key="1">
    <citation type="submission" date="2013-03" db="EMBL/GenBank/DDBJ databases">
        <title>The Genome Sequence of Anopheles epiroticus epiroticus2.</title>
        <authorList>
            <consortium name="The Broad Institute Genomics Platform"/>
            <person name="Neafsey D.E."/>
            <person name="Howell P."/>
            <person name="Walker B."/>
            <person name="Young S.K."/>
            <person name="Zeng Q."/>
            <person name="Gargeya S."/>
            <person name="Fitzgerald M."/>
            <person name="Haas B."/>
            <person name="Abouelleil A."/>
            <person name="Allen A.W."/>
            <person name="Alvarado L."/>
            <person name="Arachchi H.M."/>
            <person name="Berlin A.M."/>
            <person name="Chapman S.B."/>
            <person name="Gainer-Dewar J."/>
            <person name="Goldberg J."/>
            <person name="Griggs A."/>
            <person name="Gujja S."/>
            <person name="Hansen M."/>
            <person name="Howarth C."/>
            <person name="Imamovic A."/>
            <person name="Ireland A."/>
            <person name="Larimer J."/>
            <person name="McCowan C."/>
            <person name="Murphy C."/>
            <person name="Pearson M."/>
            <person name="Poon T.W."/>
            <person name="Priest M."/>
            <person name="Roberts A."/>
            <person name="Saif S."/>
            <person name="Shea T."/>
            <person name="Sisk P."/>
            <person name="Sykes S."/>
            <person name="Wortman J."/>
            <person name="Nusbaum C."/>
            <person name="Birren B."/>
        </authorList>
    </citation>
    <scope>NUCLEOTIDE SEQUENCE [LARGE SCALE GENOMIC DNA]</scope>
    <source>
        <strain evidence="5">Epiroticus2</strain>
    </source>
</reference>
<dbReference type="STRING" id="199890.A0A182P9R9"/>
<feature type="region of interest" description="Disordered" evidence="3">
    <location>
        <begin position="381"/>
        <end position="543"/>
    </location>
</feature>
<dbReference type="InterPro" id="IPR000533">
    <property type="entry name" value="Tropomyosin"/>
</dbReference>
<feature type="coiled-coil region" evidence="2">
    <location>
        <begin position="1"/>
        <end position="84"/>
    </location>
</feature>
<feature type="compositionally biased region" description="Low complexity" evidence="3">
    <location>
        <begin position="516"/>
        <end position="530"/>
    </location>
</feature>
<dbReference type="FunFam" id="1.20.5.340:FF:000001">
    <property type="entry name" value="Tropomyosin alpha-1 chain isoform 2"/>
    <property type="match status" value="1"/>
</dbReference>
<accession>A0A182P9R9</accession>
<evidence type="ECO:0000256" key="1">
    <source>
        <dbReference type="ARBA" id="ARBA00023054"/>
    </source>
</evidence>
<reference evidence="4" key="2">
    <citation type="submission" date="2020-05" db="UniProtKB">
        <authorList>
            <consortium name="EnsemblMetazoa"/>
        </authorList>
    </citation>
    <scope>IDENTIFICATION</scope>
    <source>
        <strain evidence="4">Epiroticus2</strain>
    </source>
</reference>
<dbReference type="Gene3D" id="1.20.5.340">
    <property type="match status" value="1"/>
</dbReference>
<dbReference type="AlphaFoldDB" id="A0A182P9R9"/>
<evidence type="ECO:0000313" key="4">
    <source>
        <dbReference type="EnsemblMetazoa" id="AEPI003673-PA"/>
    </source>
</evidence>
<feature type="compositionally biased region" description="Basic and acidic residues" evidence="3">
    <location>
        <begin position="153"/>
        <end position="162"/>
    </location>
</feature>
<evidence type="ECO:0008006" key="6">
    <source>
        <dbReference type="Google" id="ProtNLM"/>
    </source>
</evidence>
<feature type="region of interest" description="Disordered" evidence="3">
    <location>
        <begin position="297"/>
        <end position="348"/>
    </location>
</feature>